<evidence type="ECO:0000256" key="1">
    <source>
        <dbReference type="ARBA" id="ARBA00004389"/>
    </source>
</evidence>
<protein>
    <recommendedName>
        <fullName evidence="15">Protein transport protein Sec61 subunit beta</fullName>
    </recommendedName>
</protein>
<sequence>MVRSSPSHLSPLHPLLTLCTHCLYTCGCTHPLQINIPVEQTTAGPNGALAGKKPAPTASAEGAAASGLRNRRPVAAARAGQNTGRGMGGSTAGILRFYTDDSPGLKIGPTTVLVSCLMFVGFVVLLHVWGKFRG</sequence>
<evidence type="ECO:0000256" key="7">
    <source>
        <dbReference type="ARBA" id="ARBA00022989"/>
    </source>
</evidence>
<keyword evidence="6" id="KW-0653">Protein transport</keyword>
<dbReference type="InterPro" id="IPR016482">
    <property type="entry name" value="SecG/Sec61-beta/Sbh"/>
</dbReference>
<dbReference type="GO" id="GO:0006886">
    <property type="term" value="P:intracellular protein transport"/>
    <property type="evidence" value="ECO:0007669"/>
    <property type="project" value="InterPro"/>
</dbReference>
<evidence type="ECO:0000313" key="13">
    <source>
        <dbReference type="EnsemblProtists" id="HpaP811264"/>
    </source>
</evidence>
<reference evidence="13" key="2">
    <citation type="submission" date="2015-06" db="UniProtKB">
        <authorList>
            <consortium name="EnsemblProtists"/>
        </authorList>
    </citation>
    <scope>IDENTIFICATION</scope>
    <source>
        <strain evidence="13">Emoy2</strain>
    </source>
</reference>
<comment type="subcellular location">
    <subcellularLocation>
        <location evidence="1">Endoplasmic reticulum membrane</location>
        <topology evidence="1">Single-pass membrane protein</topology>
    </subcellularLocation>
</comment>
<dbReference type="VEuPathDB" id="FungiDB:HpaG811264"/>
<dbReference type="EnsemblProtists" id="HpaT811264">
    <property type="protein sequence ID" value="HpaP811264"/>
    <property type="gene ID" value="HpaG811264"/>
</dbReference>
<keyword evidence="4 11" id="KW-0812">Transmembrane</keyword>
<dbReference type="Proteomes" id="UP000011713">
    <property type="component" value="Unassembled WGS sequence"/>
</dbReference>
<evidence type="ECO:0000256" key="3">
    <source>
        <dbReference type="ARBA" id="ARBA00022448"/>
    </source>
</evidence>
<feature type="chain" id="PRO_5004049460" description="Protein transport protein Sec61 subunit beta" evidence="12">
    <location>
        <begin position="28"/>
        <end position="134"/>
    </location>
</feature>
<feature type="transmembrane region" description="Helical" evidence="11">
    <location>
        <begin position="107"/>
        <end position="129"/>
    </location>
</feature>
<evidence type="ECO:0000256" key="8">
    <source>
        <dbReference type="ARBA" id="ARBA00023010"/>
    </source>
</evidence>
<evidence type="ECO:0000256" key="4">
    <source>
        <dbReference type="ARBA" id="ARBA00022692"/>
    </source>
</evidence>
<feature type="signal peptide" evidence="12">
    <location>
        <begin position="1"/>
        <end position="27"/>
    </location>
</feature>
<dbReference type="STRING" id="559515.M4BXI3"/>
<dbReference type="HOGENOM" id="CLU_1942184_0_0_1"/>
<feature type="region of interest" description="Disordered" evidence="10">
    <location>
        <begin position="45"/>
        <end position="87"/>
    </location>
</feature>
<organism evidence="13 14">
    <name type="scientific">Hyaloperonospora arabidopsidis (strain Emoy2)</name>
    <name type="common">Downy mildew agent</name>
    <name type="synonym">Peronospora arabidopsidis</name>
    <dbReference type="NCBI Taxonomy" id="559515"/>
    <lineage>
        <taxon>Eukaryota</taxon>
        <taxon>Sar</taxon>
        <taxon>Stramenopiles</taxon>
        <taxon>Oomycota</taxon>
        <taxon>Peronosporomycetes</taxon>
        <taxon>Peronosporales</taxon>
        <taxon>Peronosporaceae</taxon>
        <taxon>Hyaloperonospora</taxon>
    </lineage>
</organism>
<keyword evidence="3" id="KW-0813">Transport</keyword>
<evidence type="ECO:0000256" key="11">
    <source>
        <dbReference type="SAM" id="Phobius"/>
    </source>
</evidence>
<dbReference type="InterPro" id="IPR030671">
    <property type="entry name" value="Sec61-beta/Sbh"/>
</dbReference>
<evidence type="ECO:0000256" key="9">
    <source>
        <dbReference type="ARBA" id="ARBA00023136"/>
    </source>
</evidence>
<proteinExistence type="inferred from homology"/>
<reference evidence="14" key="1">
    <citation type="journal article" date="2010" name="Science">
        <title>Signatures of adaptation to obligate biotrophy in the Hyaloperonospora arabidopsidis genome.</title>
        <authorList>
            <person name="Baxter L."/>
            <person name="Tripathy S."/>
            <person name="Ishaque N."/>
            <person name="Boot N."/>
            <person name="Cabral A."/>
            <person name="Kemen E."/>
            <person name="Thines M."/>
            <person name="Ah-Fong A."/>
            <person name="Anderson R."/>
            <person name="Badejoko W."/>
            <person name="Bittner-Eddy P."/>
            <person name="Boore J.L."/>
            <person name="Chibucos M.C."/>
            <person name="Coates M."/>
            <person name="Dehal P."/>
            <person name="Delehaunty K."/>
            <person name="Dong S."/>
            <person name="Downton P."/>
            <person name="Dumas B."/>
            <person name="Fabro G."/>
            <person name="Fronick C."/>
            <person name="Fuerstenberg S.I."/>
            <person name="Fulton L."/>
            <person name="Gaulin E."/>
            <person name="Govers F."/>
            <person name="Hughes L."/>
            <person name="Humphray S."/>
            <person name="Jiang R.H."/>
            <person name="Judelson H."/>
            <person name="Kamoun S."/>
            <person name="Kyung K."/>
            <person name="Meijer H."/>
            <person name="Minx P."/>
            <person name="Morris P."/>
            <person name="Nelson J."/>
            <person name="Phuntumart V."/>
            <person name="Qutob D."/>
            <person name="Rehmany A."/>
            <person name="Rougon-Cardoso A."/>
            <person name="Ryden P."/>
            <person name="Torto-Alalibo T."/>
            <person name="Studholme D."/>
            <person name="Wang Y."/>
            <person name="Win J."/>
            <person name="Wood J."/>
            <person name="Clifton S.W."/>
            <person name="Rogers J."/>
            <person name="Van den Ackerveken G."/>
            <person name="Jones J.D."/>
            <person name="McDowell J.M."/>
            <person name="Beynon J."/>
            <person name="Tyler B.M."/>
        </authorList>
    </citation>
    <scope>NUCLEOTIDE SEQUENCE [LARGE SCALE GENOMIC DNA]</scope>
    <source>
        <strain evidence="14">Emoy2</strain>
    </source>
</reference>
<evidence type="ECO:0008006" key="15">
    <source>
        <dbReference type="Google" id="ProtNLM"/>
    </source>
</evidence>
<dbReference type="GO" id="GO:0005784">
    <property type="term" value="C:Sec61 translocon complex"/>
    <property type="evidence" value="ECO:0007669"/>
    <property type="project" value="InterPro"/>
</dbReference>
<keyword evidence="7 11" id="KW-1133">Transmembrane helix</keyword>
<evidence type="ECO:0000256" key="12">
    <source>
        <dbReference type="SAM" id="SignalP"/>
    </source>
</evidence>
<keyword evidence="12" id="KW-0732">Signal</keyword>
<keyword evidence="14" id="KW-1185">Reference proteome</keyword>
<evidence type="ECO:0000256" key="2">
    <source>
        <dbReference type="ARBA" id="ARBA00006103"/>
    </source>
</evidence>
<dbReference type="OMA" id="SCPDIMA"/>
<dbReference type="Pfam" id="PF03911">
    <property type="entry name" value="Sec61_beta"/>
    <property type="match status" value="1"/>
</dbReference>
<dbReference type="AlphaFoldDB" id="M4BXI3"/>
<dbReference type="InParanoid" id="M4BXI3"/>
<evidence type="ECO:0000256" key="5">
    <source>
        <dbReference type="ARBA" id="ARBA00022824"/>
    </source>
</evidence>
<comment type="similarity">
    <text evidence="2">Belongs to the SEC61-beta family.</text>
</comment>
<keyword evidence="9 11" id="KW-0472">Membrane</keyword>
<accession>M4BXI3</accession>
<evidence type="ECO:0000313" key="14">
    <source>
        <dbReference type="Proteomes" id="UP000011713"/>
    </source>
</evidence>
<dbReference type="EMBL" id="JH598026">
    <property type="status" value="NOT_ANNOTATED_CDS"/>
    <property type="molecule type" value="Genomic_DNA"/>
</dbReference>
<evidence type="ECO:0000256" key="10">
    <source>
        <dbReference type="SAM" id="MobiDB-lite"/>
    </source>
</evidence>
<keyword evidence="5" id="KW-0256">Endoplasmic reticulum</keyword>
<dbReference type="PANTHER" id="PTHR13509">
    <property type="entry name" value="SEC61 SUBUNIT BETA"/>
    <property type="match status" value="1"/>
</dbReference>
<feature type="compositionally biased region" description="Low complexity" evidence="10">
    <location>
        <begin position="54"/>
        <end position="67"/>
    </location>
</feature>
<name>M4BXI3_HYAAE</name>
<keyword evidence="8" id="KW-0811">Translocation</keyword>
<evidence type="ECO:0000256" key="6">
    <source>
        <dbReference type="ARBA" id="ARBA00022927"/>
    </source>
</evidence>
<dbReference type="eggNOG" id="KOG3457">
    <property type="taxonomic scope" value="Eukaryota"/>
</dbReference>